<dbReference type="PIRSF" id="PIRSF006276">
    <property type="entry name" value="UspA"/>
    <property type="match status" value="1"/>
</dbReference>
<evidence type="ECO:0000313" key="4">
    <source>
        <dbReference type="Proteomes" id="UP000008815"/>
    </source>
</evidence>
<dbReference type="SUPFAM" id="SSF52402">
    <property type="entry name" value="Adenine nucleotide alpha hydrolases-like"/>
    <property type="match status" value="1"/>
</dbReference>
<accession>A0A0H3KQU1</accession>
<evidence type="ECO:0000256" key="1">
    <source>
        <dbReference type="ARBA" id="ARBA00008791"/>
    </source>
</evidence>
<dbReference type="HOGENOM" id="CLU_049301_11_0_4"/>
<dbReference type="Proteomes" id="UP000008815">
    <property type="component" value="Chromosome 3"/>
</dbReference>
<reference evidence="3 4" key="1">
    <citation type="submission" date="2007-04" db="EMBL/GenBank/DDBJ databases">
        <title>Complete genome sequence of Burkholderia multivorans ATCC 17616.</title>
        <authorList>
            <person name="Ohtsubo Y."/>
            <person name="Yamashita A."/>
            <person name="Kurokawa K."/>
            <person name="Takami H."/>
            <person name="Yuhara S."/>
            <person name="Nishiyama E."/>
            <person name="Endo R."/>
            <person name="Miyazaki R."/>
            <person name="Ono A."/>
            <person name="Yano K."/>
            <person name="Ito M."/>
            <person name="Sota M."/>
            <person name="Yuji N."/>
            <person name="Hattori M."/>
            <person name="Tsuda M."/>
        </authorList>
    </citation>
    <scope>NUCLEOTIDE SEQUENCE [LARGE SCALE GENOMIC DNA]</scope>
    <source>
        <strain evidence="4">ATCC 17616 / 249</strain>
    </source>
</reference>
<feature type="domain" description="UspA" evidence="2">
    <location>
        <begin position="1"/>
        <end position="146"/>
    </location>
</feature>
<sequence>MYSNILVALDGSDTSSRALDAALDLAAQTGARLTPVYVVDFLVPAYDTFGYDPSILIDAFREEGLRVTEDAAHRMTARGVTGTPQISNVAPAGEDIAHRIVTVADDIGADLIVMGTHGRRGFRRLVLGSVAERVLRQATCPVLMIPASCASKASADTAAASIEKEPS</sequence>
<dbReference type="CDD" id="cd00293">
    <property type="entry name" value="USP-like"/>
    <property type="match status" value="1"/>
</dbReference>
<dbReference type="AlphaFoldDB" id="A0A0H3KQU1"/>
<evidence type="ECO:0000259" key="2">
    <source>
        <dbReference type="Pfam" id="PF00582"/>
    </source>
</evidence>
<dbReference type="RefSeq" id="WP_012218247.1">
    <property type="nucleotide sequence ID" value="NC_010087.1"/>
</dbReference>
<keyword evidence="4" id="KW-1185">Reference proteome</keyword>
<comment type="similarity">
    <text evidence="1">Belongs to the universal stress protein A family.</text>
</comment>
<dbReference type="eggNOG" id="COG0589">
    <property type="taxonomic scope" value="Bacteria"/>
</dbReference>
<dbReference type="STRING" id="395019.BMULJ_05626"/>
<dbReference type="PANTHER" id="PTHR46268">
    <property type="entry name" value="STRESS RESPONSE PROTEIN NHAX"/>
    <property type="match status" value="1"/>
</dbReference>
<dbReference type="KEGG" id="bmj:BMULJ_05626"/>
<evidence type="ECO:0000313" key="3">
    <source>
        <dbReference type="EMBL" id="BAG47453.1"/>
    </source>
</evidence>
<name>A0A0H3KQU1_BURM1</name>
<gene>
    <name evidence="3" type="ordered locus">BMULJ_05626</name>
</gene>
<dbReference type="InterPro" id="IPR006016">
    <property type="entry name" value="UspA"/>
</dbReference>
<dbReference type="InterPro" id="IPR006015">
    <property type="entry name" value="Universal_stress_UspA"/>
</dbReference>
<dbReference type="GeneID" id="93169291"/>
<protein>
    <submittedName>
        <fullName evidence="3">Universal stress protein</fullName>
    </submittedName>
</protein>
<proteinExistence type="inferred from homology"/>
<dbReference type="Gene3D" id="3.40.50.620">
    <property type="entry name" value="HUPs"/>
    <property type="match status" value="1"/>
</dbReference>
<dbReference type="PANTHER" id="PTHR46268:SF6">
    <property type="entry name" value="UNIVERSAL STRESS PROTEIN UP12"/>
    <property type="match status" value="1"/>
</dbReference>
<organism evidence="3 4">
    <name type="scientific">Burkholderia multivorans (strain ATCC 17616 / 249)</name>
    <dbReference type="NCBI Taxonomy" id="395019"/>
    <lineage>
        <taxon>Bacteria</taxon>
        <taxon>Pseudomonadati</taxon>
        <taxon>Pseudomonadota</taxon>
        <taxon>Betaproteobacteria</taxon>
        <taxon>Burkholderiales</taxon>
        <taxon>Burkholderiaceae</taxon>
        <taxon>Burkholderia</taxon>
        <taxon>Burkholderia cepacia complex</taxon>
    </lineage>
</organism>
<dbReference type="EMBL" id="AP009387">
    <property type="protein sequence ID" value="BAG47453.1"/>
    <property type="molecule type" value="Genomic_DNA"/>
</dbReference>
<dbReference type="KEGG" id="bmu:Bmul_5899"/>
<dbReference type="InterPro" id="IPR014729">
    <property type="entry name" value="Rossmann-like_a/b/a_fold"/>
</dbReference>
<dbReference type="PRINTS" id="PR01438">
    <property type="entry name" value="UNVRSLSTRESS"/>
</dbReference>
<dbReference type="Pfam" id="PF00582">
    <property type="entry name" value="Usp"/>
    <property type="match status" value="1"/>
</dbReference>